<dbReference type="PANTHER" id="PTHR43917">
    <property type="match status" value="1"/>
</dbReference>
<evidence type="ECO:0000256" key="3">
    <source>
        <dbReference type="RuleBase" id="RU003494"/>
    </source>
</evidence>
<gene>
    <name evidence="4" type="ORF">OFUS_LOCUS3142</name>
</gene>
<comment type="subcellular location">
    <subcellularLocation>
        <location evidence="1">Cytoplasm</location>
    </subcellularLocation>
</comment>
<proteinExistence type="inferred from homology"/>
<dbReference type="InterPro" id="IPR036249">
    <property type="entry name" value="Thioredoxin-like_sf"/>
</dbReference>
<accession>A0A8J1TTD1</accession>
<dbReference type="InterPro" id="IPR036282">
    <property type="entry name" value="Glutathione-S-Trfase_C_sf"/>
</dbReference>
<dbReference type="InterPro" id="IPR010987">
    <property type="entry name" value="Glutathione-S-Trfase_C-like"/>
</dbReference>
<dbReference type="OrthoDB" id="422574at2759"/>
<dbReference type="PANTHER" id="PTHR43917:SF8">
    <property type="entry name" value="GH16740P-RELATED"/>
    <property type="match status" value="1"/>
</dbReference>
<dbReference type="SUPFAM" id="SSF52833">
    <property type="entry name" value="Thioredoxin-like"/>
    <property type="match status" value="1"/>
</dbReference>
<reference evidence="4" key="1">
    <citation type="submission" date="2022-03" db="EMBL/GenBank/DDBJ databases">
        <authorList>
            <person name="Martin C."/>
        </authorList>
    </citation>
    <scope>NUCLEOTIDE SEQUENCE</scope>
</reference>
<dbReference type="SFLD" id="SFLDG00358">
    <property type="entry name" value="Main_(cytGST)"/>
    <property type="match status" value="1"/>
</dbReference>
<name>A0A8J1TTD1_OWEFU</name>
<evidence type="ECO:0000256" key="2">
    <source>
        <dbReference type="ARBA" id="ARBA00022490"/>
    </source>
</evidence>
<dbReference type="PROSITE" id="PS50405">
    <property type="entry name" value="GST_CTER"/>
    <property type="match status" value="1"/>
</dbReference>
<dbReference type="EMBL" id="CAIIXF020000001">
    <property type="protein sequence ID" value="CAH1775901.1"/>
    <property type="molecule type" value="Genomic_DNA"/>
</dbReference>
<dbReference type="InterPro" id="IPR004046">
    <property type="entry name" value="GST_C"/>
</dbReference>
<keyword evidence="5" id="KW-1185">Reference proteome</keyword>
<dbReference type="GO" id="GO:0004364">
    <property type="term" value="F:glutathione transferase activity"/>
    <property type="evidence" value="ECO:0007669"/>
    <property type="project" value="TreeGrafter"/>
</dbReference>
<evidence type="ECO:0000256" key="1">
    <source>
        <dbReference type="ARBA" id="ARBA00004496"/>
    </source>
</evidence>
<dbReference type="GO" id="GO:0005737">
    <property type="term" value="C:cytoplasm"/>
    <property type="evidence" value="ECO:0007669"/>
    <property type="project" value="UniProtKB-SubCell"/>
</dbReference>
<dbReference type="Pfam" id="PF00043">
    <property type="entry name" value="GST_C"/>
    <property type="match status" value="1"/>
</dbReference>
<dbReference type="AlphaFoldDB" id="A0A8J1TTD1"/>
<comment type="caution">
    <text evidence="4">The sequence shown here is derived from an EMBL/GenBank/DDBJ whole genome shotgun (WGS) entry which is preliminary data.</text>
</comment>
<dbReference type="SUPFAM" id="SSF47616">
    <property type="entry name" value="GST C-terminal domain-like"/>
    <property type="match status" value="1"/>
</dbReference>
<comment type="similarity">
    <text evidence="3">Belongs to the GST superfamily.</text>
</comment>
<dbReference type="InterPro" id="IPR051369">
    <property type="entry name" value="GST_Theta"/>
</dbReference>
<sequence length="226" mass="26738">MAGTKLHGDMRSQPVRSLAMMMSINDIKYEYVFWDLLNREETIWTEAFIKMNPLKRVPTLEIDGNFIIESNAALQYLAEREGVPDHWYPRGGKERILVNTYLAWHGVDMRGKAIGWFFHAVVQHVFRGLPIDEKFVEKGRMEMEGMFDQLETIWLKENRYIAGDDITIADLQCINELNIIECVDYVIRKDRPKLSAWMERVRERLNPHYDDINREPLALMQNVYRK</sequence>
<dbReference type="PROSITE" id="PS50404">
    <property type="entry name" value="GST_NTER"/>
    <property type="match status" value="1"/>
</dbReference>
<keyword evidence="2" id="KW-0963">Cytoplasm</keyword>
<dbReference type="InterPro" id="IPR040079">
    <property type="entry name" value="Glutathione_S-Trfase"/>
</dbReference>
<dbReference type="Pfam" id="PF02798">
    <property type="entry name" value="GST_N"/>
    <property type="match status" value="1"/>
</dbReference>
<dbReference type="SFLD" id="SFLDS00019">
    <property type="entry name" value="Glutathione_Transferase_(cytos"/>
    <property type="match status" value="1"/>
</dbReference>
<dbReference type="Gene3D" id="3.40.30.10">
    <property type="entry name" value="Glutaredoxin"/>
    <property type="match status" value="1"/>
</dbReference>
<evidence type="ECO:0000313" key="5">
    <source>
        <dbReference type="Proteomes" id="UP000749559"/>
    </source>
</evidence>
<organism evidence="4 5">
    <name type="scientific">Owenia fusiformis</name>
    <name type="common">Polychaete worm</name>
    <dbReference type="NCBI Taxonomy" id="6347"/>
    <lineage>
        <taxon>Eukaryota</taxon>
        <taxon>Metazoa</taxon>
        <taxon>Spiralia</taxon>
        <taxon>Lophotrochozoa</taxon>
        <taxon>Annelida</taxon>
        <taxon>Polychaeta</taxon>
        <taxon>Sedentaria</taxon>
        <taxon>Canalipalpata</taxon>
        <taxon>Sabellida</taxon>
        <taxon>Oweniida</taxon>
        <taxon>Oweniidae</taxon>
        <taxon>Owenia</taxon>
    </lineage>
</organism>
<dbReference type="Proteomes" id="UP000749559">
    <property type="component" value="Unassembled WGS sequence"/>
</dbReference>
<protein>
    <submittedName>
        <fullName evidence="4">Uncharacterized protein</fullName>
    </submittedName>
</protein>
<dbReference type="Gene3D" id="1.20.1050.10">
    <property type="match status" value="1"/>
</dbReference>
<evidence type="ECO:0000313" key="4">
    <source>
        <dbReference type="EMBL" id="CAH1775901.1"/>
    </source>
</evidence>
<dbReference type="GO" id="GO:0006749">
    <property type="term" value="P:glutathione metabolic process"/>
    <property type="evidence" value="ECO:0007669"/>
    <property type="project" value="TreeGrafter"/>
</dbReference>
<dbReference type="InterPro" id="IPR004045">
    <property type="entry name" value="Glutathione_S-Trfase_N"/>
</dbReference>